<keyword evidence="4" id="KW-1185">Reference proteome</keyword>
<evidence type="ECO:0000313" key="3">
    <source>
        <dbReference type="EMBL" id="KAL2506634.1"/>
    </source>
</evidence>
<dbReference type="PANTHER" id="PTHR23308">
    <property type="entry name" value="NUCLEAR INHIBITOR OF PROTEIN PHOSPHATASE-1"/>
    <property type="match status" value="1"/>
</dbReference>
<feature type="compositionally biased region" description="Basic and acidic residues" evidence="1">
    <location>
        <begin position="279"/>
        <end position="297"/>
    </location>
</feature>
<evidence type="ECO:0000256" key="1">
    <source>
        <dbReference type="SAM" id="MobiDB-lite"/>
    </source>
</evidence>
<feature type="region of interest" description="Disordered" evidence="1">
    <location>
        <begin position="187"/>
        <end position="208"/>
    </location>
</feature>
<protein>
    <submittedName>
        <fullName evidence="3">FHA domain-containing protein</fullName>
    </submittedName>
</protein>
<evidence type="ECO:0000259" key="2">
    <source>
        <dbReference type="PROSITE" id="PS50006"/>
    </source>
</evidence>
<sequence length="478" mass="51395">MAPASAAASGPEKEGPTLKLIVEKGPLSGQIFDFVPGSLVQIGRVVRGNSISIKDAGISSKHVLIQFGSNLDSDSAPNCCQWTITDLASSNGTILNDTELEPSEPIVLSDGDVVKIGELTSIRVKFEVTGCEGDDNIGKPRRNPRRGAPGRGQRMVELGVIDEDSELGLGFKDKLGDMAGNGKDVVLENEGGELGKNDQGKVRGRRTRGSNRVLENSCEEMGNAGKVSLRRTRSDKKEVSAGALESGEEEIVGEVEYVGKVKGKGGRGGRNVCVRRTRSSKEEEKLGDSEDLDKIGDLDLGPSLVKAGHRASDRRTRSSRKEANFGDTGLDLGVIEGRKTRKGTRGKKNLPVETPEEGKLVEELNSGHEMCEGEKGKLEDVIVGLVKEGTNLGREGDAGLASTSGTKGSSVEVDREEVVDLDKMTLGEWFDYLDVYLPKQIIDATEEMILEMRHKAEKLHEFMLQQKNAKGKDGVAIG</sequence>
<dbReference type="InterPro" id="IPR050923">
    <property type="entry name" value="Cell_Proc_Reg/RNA_Proc"/>
</dbReference>
<dbReference type="Proteomes" id="UP001604336">
    <property type="component" value="Unassembled WGS sequence"/>
</dbReference>
<accession>A0ABD1T1Q0</accession>
<feature type="compositionally biased region" description="Basic and acidic residues" evidence="1">
    <location>
        <begin position="310"/>
        <end position="324"/>
    </location>
</feature>
<dbReference type="PROSITE" id="PS50006">
    <property type="entry name" value="FHA_DOMAIN"/>
    <property type="match status" value="1"/>
</dbReference>
<organism evidence="3 4">
    <name type="scientific">Abeliophyllum distichum</name>
    <dbReference type="NCBI Taxonomy" id="126358"/>
    <lineage>
        <taxon>Eukaryota</taxon>
        <taxon>Viridiplantae</taxon>
        <taxon>Streptophyta</taxon>
        <taxon>Embryophyta</taxon>
        <taxon>Tracheophyta</taxon>
        <taxon>Spermatophyta</taxon>
        <taxon>Magnoliopsida</taxon>
        <taxon>eudicotyledons</taxon>
        <taxon>Gunneridae</taxon>
        <taxon>Pentapetalae</taxon>
        <taxon>asterids</taxon>
        <taxon>lamiids</taxon>
        <taxon>Lamiales</taxon>
        <taxon>Oleaceae</taxon>
        <taxon>Forsythieae</taxon>
        <taxon>Abeliophyllum</taxon>
    </lineage>
</organism>
<feature type="domain" description="FHA" evidence="2">
    <location>
        <begin position="40"/>
        <end position="100"/>
    </location>
</feature>
<gene>
    <name evidence="3" type="ORF">Adt_22255</name>
</gene>
<dbReference type="Pfam" id="PF00498">
    <property type="entry name" value="FHA"/>
    <property type="match status" value="1"/>
</dbReference>
<dbReference type="SMART" id="SM00240">
    <property type="entry name" value="FHA"/>
    <property type="match status" value="1"/>
</dbReference>
<dbReference type="EMBL" id="JBFOLK010000006">
    <property type="protein sequence ID" value="KAL2506634.1"/>
    <property type="molecule type" value="Genomic_DNA"/>
</dbReference>
<dbReference type="InterPro" id="IPR008984">
    <property type="entry name" value="SMAD_FHA_dom_sf"/>
</dbReference>
<reference evidence="4" key="1">
    <citation type="submission" date="2024-07" db="EMBL/GenBank/DDBJ databases">
        <title>Two chromosome-level genome assemblies of Korean endemic species Abeliophyllum distichum and Forsythia ovata (Oleaceae).</title>
        <authorList>
            <person name="Jang H."/>
        </authorList>
    </citation>
    <scope>NUCLEOTIDE SEQUENCE [LARGE SCALE GENOMIC DNA]</scope>
</reference>
<dbReference type="InterPro" id="IPR000253">
    <property type="entry name" value="FHA_dom"/>
</dbReference>
<name>A0ABD1T1Q0_9LAMI</name>
<dbReference type="AlphaFoldDB" id="A0ABD1T1Q0"/>
<comment type="caution">
    <text evidence="3">The sequence shown here is derived from an EMBL/GenBank/DDBJ whole genome shotgun (WGS) entry which is preliminary data.</text>
</comment>
<dbReference type="Gene3D" id="2.60.200.20">
    <property type="match status" value="1"/>
</dbReference>
<proteinExistence type="predicted"/>
<evidence type="ECO:0000313" key="4">
    <source>
        <dbReference type="Proteomes" id="UP001604336"/>
    </source>
</evidence>
<dbReference type="SUPFAM" id="SSF49879">
    <property type="entry name" value="SMAD/FHA domain"/>
    <property type="match status" value="1"/>
</dbReference>
<feature type="region of interest" description="Disordered" evidence="1">
    <location>
        <begin position="278"/>
        <end position="330"/>
    </location>
</feature>